<reference evidence="2 3" key="1">
    <citation type="journal article" date="2018" name="Int. J. Syst. Evol. Microbiol.">
        <title>Draft Genome Sequence of Faecalimonas umbilicata JCM 30896T, an Acetate-Producing Bacterium Isolated from Human Feces.</title>
        <authorList>
            <person name="Sakamoto M."/>
            <person name="Ikeyama N."/>
            <person name="Yuki M."/>
            <person name="Ohkuma M."/>
        </authorList>
    </citation>
    <scope>NUCLEOTIDE SEQUENCE [LARGE SCALE GENOMIC DNA]</scope>
    <source>
        <strain evidence="2 3">EGH7</strain>
    </source>
</reference>
<proteinExistence type="predicted"/>
<accession>A0ABQ0QU47</accession>
<gene>
    <name evidence="2" type="ORF">FAEUMB_03680</name>
</gene>
<dbReference type="EMBL" id="BHEO01000002">
    <property type="protein sequence ID" value="GBU03827.1"/>
    <property type="molecule type" value="Genomic_DNA"/>
</dbReference>
<protein>
    <recommendedName>
        <fullName evidence="1">DUF4367 domain-containing protein</fullName>
    </recommendedName>
</protein>
<dbReference type="InterPro" id="IPR025377">
    <property type="entry name" value="DUF4367"/>
</dbReference>
<dbReference type="Proteomes" id="UP000702954">
    <property type="component" value="Unassembled WGS sequence"/>
</dbReference>
<dbReference type="Pfam" id="PF14285">
    <property type="entry name" value="DUF4367"/>
    <property type="match status" value="1"/>
</dbReference>
<sequence>MFVVAATMVLVLGIGMTSLGGRPYWLKVADLVLGNENTVTVDTEGEDRILTTDVSEKEAYEQIKEELGIEPVQLQYMPAGMEFDKCIVEKELGTATLYYTYKRKVIQYEMYMQHTNGSYSISQEDNYKNSYQLWGGEVLINIKELETINSKEKEFFAIFKHQNAMYRVIGIIEKEEFEKILKNLYFF</sequence>
<feature type="domain" description="DUF4367" evidence="1">
    <location>
        <begin position="72"/>
        <end position="184"/>
    </location>
</feature>
<comment type="caution">
    <text evidence="2">The sequence shown here is derived from an EMBL/GenBank/DDBJ whole genome shotgun (WGS) entry which is preliminary data.</text>
</comment>
<dbReference type="RefSeq" id="WP_242990050.1">
    <property type="nucleotide sequence ID" value="NZ_BHEO01000002.1"/>
</dbReference>
<keyword evidence="3" id="KW-1185">Reference proteome</keyword>
<evidence type="ECO:0000259" key="1">
    <source>
        <dbReference type="Pfam" id="PF14285"/>
    </source>
</evidence>
<organism evidence="2 3">
    <name type="scientific">Faecalimonas umbilicata</name>
    <dbReference type="NCBI Taxonomy" id="1912855"/>
    <lineage>
        <taxon>Bacteria</taxon>
        <taxon>Bacillati</taxon>
        <taxon>Bacillota</taxon>
        <taxon>Clostridia</taxon>
        <taxon>Lachnospirales</taxon>
        <taxon>Lachnospiraceae</taxon>
        <taxon>Faecalimonas</taxon>
    </lineage>
</organism>
<name>A0ABQ0QU47_9FIRM</name>
<evidence type="ECO:0000313" key="3">
    <source>
        <dbReference type="Proteomes" id="UP000702954"/>
    </source>
</evidence>
<evidence type="ECO:0000313" key="2">
    <source>
        <dbReference type="EMBL" id="GBU03827.1"/>
    </source>
</evidence>